<keyword evidence="2" id="KW-0472">Membrane</keyword>
<evidence type="ECO:0000313" key="5">
    <source>
        <dbReference type="Proteomes" id="UP000327493"/>
    </source>
</evidence>
<feature type="signal peptide" evidence="3">
    <location>
        <begin position="1"/>
        <end position="17"/>
    </location>
</feature>
<dbReference type="AlphaFoldDB" id="A0A5J5D4K9"/>
<keyword evidence="2" id="KW-1133">Transmembrane helix</keyword>
<dbReference type="EMBL" id="VOFY01000010">
    <property type="protein sequence ID" value="KAA8588977.1"/>
    <property type="molecule type" value="Genomic_DNA"/>
</dbReference>
<keyword evidence="5" id="KW-1185">Reference proteome</keyword>
<feature type="transmembrane region" description="Helical" evidence="2">
    <location>
        <begin position="139"/>
        <end position="163"/>
    </location>
</feature>
<organism evidence="4 5">
    <name type="scientific">Etheostoma spectabile</name>
    <name type="common">orangethroat darter</name>
    <dbReference type="NCBI Taxonomy" id="54343"/>
    <lineage>
        <taxon>Eukaryota</taxon>
        <taxon>Metazoa</taxon>
        <taxon>Chordata</taxon>
        <taxon>Craniata</taxon>
        <taxon>Vertebrata</taxon>
        <taxon>Euteleostomi</taxon>
        <taxon>Actinopterygii</taxon>
        <taxon>Neopterygii</taxon>
        <taxon>Teleostei</taxon>
        <taxon>Neoteleostei</taxon>
        <taxon>Acanthomorphata</taxon>
        <taxon>Eupercaria</taxon>
        <taxon>Perciformes</taxon>
        <taxon>Percoidei</taxon>
        <taxon>Percidae</taxon>
        <taxon>Etheostomatinae</taxon>
        <taxon>Etheostoma</taxon>
    </lineage>
</organism>
<evidence type="ECO:0000313" key="4">
    <source>
        <dbReference type="EMBL" id="KAA8588977.1"/>
    </source>
</evidence>
<feature type="region of interest" description="Disordered" evidence="1">
    <location>
        <begin position="165"/>
        <end position="224"/>
    </location>
</feature>
<evidence type="ECO:0000256" key="3">
    <source>
        <dbReference type="SAM" id="SignalP"/>
    </source>
</evidence>
<sequence length="236" mass="26055">MEAVVGLLLMLLGVSHGVETNCDGRQDGAQCYGALGGTVVLQLMDNASEIFRFQWSIKPTIKTTTTNTTTTTILNWRNNSIVSNEIADRSIFTPGNGTFRINDLIWTDGGEYELKTFDSDGKGSAPRILQLTIQMGNRYLPTLAGVLSAMLILLVVGVAVVCAQRKKPNSKPKEEEDHELTYADVRTVRQPGRQMQQRAETEGEVEYGQVKLSERPQQTVEPAGDECVYAKVRKDT</sequence>
<name>A0A5J5D4K9_9PERO</name>
<evidence type="ECO:0000256" key="2">
    <source>
        <dbReference type="SAM" id="Phobius"/>
    </source>
</evidence>
<dbReference type="Gene3D" id="2.60.40.10">
    <property type="entry name" value="Immunoglobulins"/>
    <property type="match status" value="1"/>
</dbReference>
<feature type="compositionally biased region" description="Basic and acidic residues" evidence="1">
    <location>
        <begin position="171"/>
        <end position="181"/>
    </location>
</feature>
<proteinExistence type="predicted"/>
<accession>A0A5J5D4K9</accession>
<evidence type="ECO:0008006" key="6">
    <source>
        <dbReference type="Google" id="ProtNLM"/>
    </source>
</evidence>
<keyword evidence="3" id="KW-0732">Signal</keyword>
<dbReference type="Proteomes" id="UP000327493">
    <property type="component" value="Chromosome 10"/>
</dbReference>
<protein>
    <recommendedName>
        <fullName evidence="6">Immunoglobulin V-set domain-containing protein</fullName>
    </recommendedName>
</protein>
<dbReference type="SUPFAM" id="SSF48726">
    <property type="entry name" value="Immunoglobulin"/>
    <property type="match status" value="1"/>
</dbReference>
<feature type="chain" id="PRO_5023935601" description="Immunoglobulin V-set domain-containing protein" evidence="3">
    <location>
        <begin position="18"/>
        <end position="236"/>
    </location>
</feature>
<evidence type="ECO:0000256" key="1">
    <source>
        <dbReference type="SAM" id="MobiDB-lite"/>
    </source>
</evidence>
<dbReference type="InterPro" id="IPR036179">
    <property type="entry name" value="Ig-like_dom_sf"/>
</dbReference>
<dbReference type="InterPro" id="IPR013783">
    <property type="entry name" value="Ig-like_fold"/>
</dbReference>
<gene>
    <name evidence="4" type="ORF">FQN60_010322</name>
</gene>
<keyword evidence="2" id="KW-0812">Transmembrane</keyword>
<comment type="caution">
    <text evidence="4">The sequence shown here is derived from an EMBL/GenBank/DDBJ whole genome shotgun (WGS) entry which is preliminary data.</text>
</comment>
<reference evidence="4 5" key="1">
    <citation type="submission" date="2019-08" db="EMBL/GenBank/DDBJ databases">
        <title>A chromosome-level genome assembly, high-density linkage maps, and genome scans reveal the genomic architecture of hybrid incompatibilities underlying speciation via character displacement in darters (Percidae: Etheostominae).</title>
        <authorList>
            <person name="Moran R.L."/>
            <person name="Catchen J.M."/>
            <person name="Fuller R.C."/>
        </authorList>
    </citation>
    <scope>NUCLEOTIDE SEQUENCE [LARGE SCALE GENOMIC DNA]</scope>
    <source>
        <strain evidence="4">EspeVRDwgs_2016</strain>
        <tissue evidence="4">Muscle</tissue>
    </source>
</reference>